<dbReference type="GO" id="GO:0016301">
    <property type="term" value="F:kinase activity"/>
    <property type="evidence" value="ECO:0007669"/>
    <property type="project" value="UniProtKB-KW"/>
</dbReference>
<feature type="binding site" evidence="6">
    <location>
        <position position="90"/>
    </location>
    <ligand>
        <name>substrate</name>
    </ligand>
</feature>
<feature type="binding site" evidence="6">
    <location>
        <position position="14"/>
    </location>
    <ligand>
        <name>ATP</name>
        <dbReference type="ChEBI" id="CHEBI:30616"/>
    </ligand>
</feature>
<evidence type="ECO:0000256" key="7">
    <source>
        <dbReference type="RuleBase" id="RU003835"/>
    </source>
</evidence>
<comment type="similarity">
    <text evidence="1 6 7">Belongs to the acetokinase family.</text>
</comment>
<evidence type="ECO:0000256" key="6">
    <source>
        <dbReference type="HAMAP-Rule" id="MF_00020"/>
    </source>
</evidence>
<keyword evidence="6" id="KW-0460">Magnesium</keyword>
<feature type="binding site" evidence="6">
    <location>
        <begin position="279"/>
        <end position="281"/>
    </location>
    <ligand>
        <name>ATP</name>
        <dbReference type="ChEBI" id="CHEBI:30616"/>
    </ligand>
</feature>
<keyword evidence="5 6" id="KW-0067">ATP-binding</keyword>
<keyword evidence="2 6" id="KW-0808">Transferase</keyword>
<sequence length="395" mass="43716">MQVLVLNSGSSSLKFQLFSMPEETIICSGVVERIGFNDAIFKYDNKKKAIEIETSILNHRSALKLVSQHLLSKEVGVIKSPDDIAIVGHRVVHGGKSFSDTTEITKVVKDKIKDLIALAPLHNPANLEGIEVAEDIFPNAKQVAVFDTAFHQTIPEKAYKFAIPNELLTEHRIRLYGFHGTSHKYVSEKAIEYLGKKESKIITIHLGNGCSMTAIKNGESIDHSLGFSPISGLIMGTRSGDIDASVIFHLKDKLGYDLKQINTLLNKQSGMLGLTGYSDLRDIETMAEKGNKDCQLALEMNAYRIKKYIGAYAAVLNGLDAIVFTAGIGENSQTIRQLVCQDMDFFGLDLDKTKNSVRSKDIREINTEDSKTKILVIPTNEELEIAKQAVELFEN</sequence>
<keyword evidence="6" id="KW-0479">Metal-binding</keyword>
<feature type="binding site" evidence="6">
    <location>
        <position position="381"/>
    </location>
    <ligand>
        <name>Mg(2+)</name>
        <dbReference type="ChEBI" id="CHEBI:18420"/>
    </ligand>
</feature>
<comment type="subcellular location">
    <subcellularLocation>
        <location evidence="6">Cytoplasm</location>
    </subcellularLocation>
</comment>
<keyword evidence="6" id="KW-0963">Cytoplasm</keyword>
<evidence type="ECO:0000256" key="4">
    <source>
        <dbReference type="ARBA" id="ARBA00022777"/>
    </source>
</evidence>
<feature type="binding site" evidence="6">
    <location>
        <begin position="327"/>
        <end position="331"/>
    </location>
    <ligand>
        <name>ATP</name>
        <dbReference type="ChEBI" id="CHEBI:30616"/>
    </ligand>
</feature>
<dbReference type="CDD" id="cd24010">
    <property type="entry name" value="ASKHA_NBD_AcK_PK"/>
    <property type="match status" value="1"/>
</dbReference>
<reference evidence="8" key="1">
    <citation type="submission" date="2022-02" db="EMBL/GenBank/DDBJ databases">
        <title>Aestuariibaculum sp., a marine bacterium isolated from sediment in Guangxi.</title>
        <authorList>
            <person name="Ying J."/>
        </authorList>
    </citation>
    <scope>NUCLEOTIDE SEQUENCE</scope>
    <source>
        <strain evidence="8">L182</strain>
    </source>
</reference>
<dbReference type="PROSITE" id="PS01076">
    <property type="entry name" value="ACETATE_KINASE_2"/>
    <property type="match status" value="1"/>
</dbReference>
<dbReference type="HAMAP" id="MF_00020">
    <property type="entry name" value="Acetate_kinase"/>
    <property type="match status" value="1"/>
</dbReference>
<organism evidence="8 9">
    <name type="scientific">Aestuariibaculum lutulentum</name>
    <dbReference type="NCBI Taxonomy" id="2920935"/>
    <lineage>
        <taxon>Bacteria</taxon>
        <taxon>Pseudomonadati</taxon>
        <taxon>Bacteroidota</taxon>
        <taxon>Flavobacteriia</taxon>
        <taxon>Flavobacteriales</taxon>
        <taxon>Flavobacteriaceae</taxon>
    </lineage>
</organism>
<evidence type="ECO:0000313" key="9">
    <source>
        <dbReference type="Proteomes" id="UP001156141"/>
    </source>
</evidence>
<keyword evidence="9" id="KW-1185">Reference proteome</keyword>
<gene>
    <name evidence="6" type="primary">ackA</name>
    <name evidence="8" type="ORF">MKW35_11145</name>
</gene>
<evidence type="ECO:0000256" key="1">
    <source>
        <dbReference type="ARBA" id="ARBA00008748"/>
    </source>
</evidence>
<dbReference type="InterPro" id="IPR004372">
    <property type="entry name" value="Ac/propionate_kinase"/>
</dbReference>
<comment type="subunit">
    <text evidence="6">Homodimer.</text>
</comment>
<feature type="binding site" evidence="6">
    <location>
        <begin position="205"/>
        <end position="209"/>
    </location>
    <ligand>
        <name>ATP</name>
        <dbReference type="ChEBI" id="CHEBI:30616"/>
    </ligand>
</feature>
<dbReference type="RefSeq" id="WP_240573629.1">
    <property type="nucleotide sequence ID" value="NZ_CP136709.1"/>
</dbReference>
<dbReference type="EC" id="2.7.2.1" evidence="6"/>
<dbReference type="SUPFAM" id="SSF53067">
    <property type="entry name" value="Actin-like ATPase domain"/>
    <property type="match status" value="2"/>
</dbReference>
<dbReference type="PANTHER" id="PTHR21060:SF15">
    <property type="entry name" value="ACETATE KINASE-RELATED"/>
    <property type="match status" value="1"/>
</dbReference>
<dbReference type="NCBIfam" id="TIGR00016">
    <property type="entry name" value="ackA"/>
    <property type="match status" value="1"/>
</dbReference>
<proteinExistence type="inferred from homology"/>
<dbReference type="InterPro" id="IPR000890">
    <property type="entry name" value="Aliphatic_acid_kin_short-chain"/>
</dbReference>
<feature type="active site" description="Proton donor/acceptor" evidence="6">
    <location>
        <position position="147"/>
    </location>
</feature>
<evidence type="ECO:0000313" key="8">
    <source>
        <dbReference type="EMBL" id="MCH4553180.1"/>
    </source>
</evidence>
<dbReference type="PRINTS" id="PR00471">
    <property type="entry name" value="ACETATEKNASE"/>
</dbReference>
<accession>A0ABS9RJQ5</accession>
<comment type="catalytic activity">
    <reaction evidence="6">
        <text>acetate + ATP = acetyl phosphate + ADP</text>
        <dbReference type="Rhea" id="RHEA:11352"/>
        <dbReference type="ChEBI" id="CHEBI:22191"/>
        <dbReference type="ChEBI" id="CHEBI:30089"/>
        <dbReference type="ChEBI" id="CHEBI:30616"/>
        <dbReference type="ChEBI" id="CHEBI:456216"/>
        <dbReference type="EC" id="2.7.2.1"/>
    </reaction>
</comment>
<dbReference type="Pfam" id="PF00871">
    <property type="entry name" value="Acetate_kinase"/>
    <property type="match status" value="1"/>
</dbReference>
<feature type="binding site" evidence="6">
    <location>
        <position position="7"/>
    </location>
    <ligand>
        <name>Mg(2+)</name>
        <dbReference type="ChEBI" id="CHEBI:18420"/>
    </ligand>
</feature>
<dbReference type="PROSITE" id="PS01075">
    <property type="entry name" value="ACETATE_KINASE_1"/>
    <property type="match status" value="1"/>
</dbReference>
<dbReference type="InterPro" id="IPR023865">
    <property type="entry name" value="Aliphatic_acid_kinase_CS"/>
</dbReference>
<dbReference type="EMBL" id="JAKVQD010000004">
    <property type="protein sequence ID" value="MCH4553180.1"/>
    <property type="molecule type" value="Genomic_DNA"/>
</dbReference>
<keyword evidence="4 6" id="KW-0418">Kinase</keyword>
<evidence type="ECO:0000256" key="5">
    <source>
        <dbReference type="ARBA" id="ARBA00022840"/>
    </source>
</evidence>
<evidence type="ECO:0000256" key="3">
    <source>
        <dbReference type="ARBA" id="ARBA00022741"/>
    </source>
</evidence>
<comment type="caution">
    <text evidence="8">The sequence shown here is derived from an EMBL/GenBank/DDBJ whole genome shotgun (WGS) entry which is preliminary data.</text>
</comment>
<name>A0ABS9RJQ5_9FLAO</name>
<dbReference type="Proteomes" id="UP001156141">
    <property type="component" value="Unassembled WGS sequence"/>
</dbReference>
<comment type="cofactor">
    <cofactor evidence="6">
        <name>Mg(2+)</name>
        <dbReference type="ChEBI" id="CHEBI:18420"/>
    </cofactor>
    <cofactor evidence="6">
        <name>Mn(2+)</name>
        <dbReference type="ChEBI" id="CHEBI:29035"/>
    </cofactor>
    <text evidence="6">Mg(2+). Can also accept Mn(2+).</text>
</comment>
<comment type="function">
    <text evidence="6">Catalyzes the formation of acetyl phosphate from acetate and ATP. Can also catalyze the reverse reaction.</text>
</comment>
<feature type="site" description="Transition state stabilizer" evidence="6">
    <location>
        <position position="238"/>
    </location>
</feature>
<dbReference type="InterPro" id="IPR043129">
    <property type="entry name" value="ATPase_NBD"/>
</dbReference>
<dbReference type="PANTHER" id="PTHR21060">
    <property type="entry name" value="ACETATE KINASE"/>
    <property type="match status" value="1"/>
</dbReference>
<feature type="site" description="Transition state stabilizer" evidence="6">
    <location>
        <position position="179"/>
    </location>
</feature>
<comment type="pathway">
    <text evidence="6">Metabolic intermediate biosynthesis; acetyl-CoA biosynthesis; acetyl-CoA from acetate: step 1/2.</text>
</comment>
<keyword evidence="3 6" id="KW-0547">Nucleotide-binding</keyword>
<protein>
    <recommendedName>
        <fullName evidence="6">Acetate kinase</fullName>
        <ecNumber evidence="6">2.7.2.1</ecNumber>
    </recommendedName>
    <alternativeName>
        <fullName evidence="6">Acetokinase</fullName>
    </alternativeName>
</protein>
<dbReference type="Gene3D" id="3.30.420.40">
    <property type="match status" value="2"/>
</dbReference>
<evidence type="ECO:0000256" key="2">
    <source>
        <dbReference type="ARBA" id="ARBA00022679"/>
    </source>
</evidence>
<dbReference type="PIRSF" id="PIRSF000722">
    <property type="entry name" value="Acetate_prop_kin"/>
    <property type="match status" value="1"/>
</dbReference>